<dbReference type="AlphaFoldDB" id="A0A5A8F3H4"/>
<accession>A0A5A8F3H4</accession>
<dbReference type="Proteomes" id="UP000322876">
    <property type="component" value="Unassembled WGS sequence"/>
</dbReference>
<feature type="region of interest" description="Disordered" evidence="1">
    <location>
        <begin position="58"/>
        <end position="97"/>
    </location>
</feature>
<name>A0A5A8F3H4_9BACT</name>
<dbReference type="EMBL" id="VFJB01000007">
    <property type="protein sequence ID" value="KAA0257534.1"/>
    <property type="molecule type" value="Genomic_DNA"/>
</dbReference>
<sequence length="97" mass="11453">MRKTYSFSLYENNEKDKALIQLLEILPKHLRGKFIRSMLLKAIEDKVFESVEVLKREAETENRKEDTTQEQKIAENTTKSETKKTYSKNNPFEGLKI</sequence>
<evidence type="ECO:0000313" key="2">
    <source>
        <dbReference type="EMBL" id="KAA0257534.1"/>
    </source>
</evidence>
<dbReference type="RefSeq" id="WP_149266915.1">
    <property type="nucleotide sequence ID" value="NZ_VFJB01000007.1"/>
</dbReference>
<protein>
    <submittedName>
        <fullName evidence="2">Uncharacterized protein</fullName>
    </submittedName>
</protein>
<reference evidence="2 3" key="1">
    <citation type="submission" date="2019-06" db="EMBL/GenBank/DDBJ databases">
        <title>Genomic insights into carbon and energy metabolism of Deferribacter autotrophicus revealed new metabolic traits in the phylum Deferribacteres.</title>
        <authorList>
            <person name="Slobodkin A.I."/>
            <person name="Slobodkina G.B."/>
            <person name="Allioux M."/>
            <person name="Alain K."/>
            <person name="Jebbar M."/>
            <person name="Shadrin V."/>
            <person name="Kublanov I.V."/>
            <person name="Toshchakov S.V."/>
            <person name="Bonch-Osmolovskaya E.A."/>
        </authorList>
    </citation>
    <scope>NUCLEOTIDE SEQUENCE [LARGE SCALE GENOMIC DNA]</scope>
    <source>
        <strain evidence="2 3">SL50</strain>
    </source>
</reference>
<evidence type="ECO:0000256" key="1">
    <source>
        <dbReference type="SAM" id="MobiDB-lite"/>
    </source>
</evidence>
<comment type="caution">
    <text evidence="2">The sequence shown here is derived from an EMBL/GenBank/DDBJ whole genome shotgun (WGS) entry which is preliminary data.</text>
</comment>
<keyword evidence="3" id="KW-1185">Reference proteome</keyword>
<evidence type="ECO:0000313" key="3">
    <source>
        <dbReference type="Proteomes" id="UP000322876"/>
    </source>
</evidence>
<organism evidence="2 3">
    <name type="scientific">Deferribacter autotrophicus</name>
    <dbReference type="NCBI Taxonomy" id="500465"/>
    <lineage>
        <taxon>Bacteria</taxon>
        <taxon>Pseudomonadati</taxon>
        <taxon>Deferribacterota</taxon>
        <taxon>Deferribacteres</taxon>
        <taxon>Deferribacterales</taxon>
        <taxon>Deferribacteraceae</taxon>
        <taxon>Deferribacter</taxon>
    </lineage>
</organism>
<feature type="compositionally biased region" description="Basic and acidic residues" evidence="1">
    <location>
        <begin position="58"/>
        <end position="84"/>
    </location>
</feature>
<gene>
    <name evidence="2" type="ORF">FHQ18_09330</name>
</gene>
<proteinExistence type="predicted"/>